<dbReference type="WBParaSite" id="maker-uti_cns_0008622-snap-gene-0.15-mRNA-1">
    <property type="protein sequence ID" value="maker-uti_cns_0008622-snap-gene-0.15-mRNA-1"/>
    <property type="gene ID" value="maker-uti_cns_0008622-snap-gene-0.15"/>
</dbReference>
<name>A0A1I8HY43_9PLAT</name>
<sequence length="137" mass="15039">MKFMYCIIYKAFYQFSTGRLTAIMRQLKIRRLLLTVTQTCLLRSDQAMDAVDRIRLSIDDCANQLLVECLGADEADLEMLQSRCYELSGPTAVPASPSPVIQGTVGIEDPAEASGCSLASAVATGFPPGWIRRCQLT</sequence>
<protein>
    <submittedName>
        <fullName evidence="2">GAT domain-containing protein</fullName>
    </submittedName>
</protein>
<evidence type="ECO:0000313" key="2">
    <source>
        <dbReference type="WBParaSite" id="maker-uti_cns_0008622-snap-gene-0.15-mRNA-1"/>
    </source>
</evidence>
<reference evidence="2" key="1">
    <citation type="submission" date="2016-11" db="UniProtKB">
        <authorList>
            <consortium name="WormBaseParasite"/>
        </authorList>
    </citation>
    <scope>IDENTIFICATION</scope>
</reference>
<dbReference type="Proteomes" id="UP000095280">
    <property type="component" value="Unplaced"/>
</dbReference>
<proteinExistence type="predicted"/>
<keyword evidence="1" id="KW-1185">Reference proteome</keyword>
<dbReference type="AlphaFoldDB" id="A0A1I8HY43"/>
<organism evidence="1 2">
    <name type="scientific">Macrostomum lignano</name>
    <dbReference type="NCBI Taxonomy" id="282301"/>
    <lineage>
        <taxon>Eukaryota</taxon>
        <taxon>Metazoa</taxon>
        <taxon>Spiralia</taxon>
        <taxon>Lophotrochozoa</taxon>
        <taxon>Platyhelminthes</taxon>
        <taxon>Rhabditophora</taxon>
        <taxon>Macrostomorpha</taxon>
        <taxon>Macrostomida</taxon>
        <taxon>Macrostomidae</taxon>
        <taxon>Macrostomum</taxon>
    </lineage>
</organism>
<accession>A0A1I8HY43</accession>
<evidence type="ECO:0000313" key="1">
    <source>
        <dbReference type="Proteomes" id="UP000095280"/>
    </source>
</evidence>